<keyword evidence="2" id="KW-0732">Signal</keyword>
<reference evidence="4 5" key="1">
    <citation type="submission" date="2024-10" db="EMBL/GenBank/DDBJ databases">
        <title>Updated reference genomes for cyclostephanoid diatoms.</title>
        <authorList>
            <person name="Roberts W.R."/>
            <person name="Alverson A.J."/>
        </authorList>
    </citation>
    <scope>NUCLEOTIDE SEQUENCE [LARGE SCALE GENOMIC DNA]</scope>
    <source>
        <strain evidence="4 5">AJA010-31</strain>
    </source>
</reference>
<organism evidence="4 5">
    <name type="scientific">Cyclotella atomus</name>
    <dbReference type="NCBI Taxonomy" id="382360"/>
    <lineage>
        <taxon>Eukaryota</taxon>
        <taxon>Sar</taxon>
        <taxon>Stramenopiles</taxon>
        <taxon>Ochrophyta</taxon>
        <taxon>Bacillariophyta</taxon>
        <taxon>Coscinodiscophyceae</taxon>
        <taxon>Thalassiosirophycidae</taxon>
        <taxon>Stephanodiscales</taxon>
        <taxon>Stephanodiscaceae</taxon>
        <taxon>Cyclotella</taxon>
    </lineage>
</organism>
<feature type="chain" id="PRO_5044778441" description="J domain-containing protein" evidence="2">
    <location>
        <begin position="22"/>
        <end position="356"/>
    </location>
</feature>
<dbReference type="Gene3D" id="1.10.287.110">
    <property type="entry name" value="DnaJ domain"/>
    <property type="match status" value="1"/>
</dbReference>
<comment type="caution">
    <text evidence="4">The sequence shown here is derived from an EMBL/GenBank/DDBJ whole genome shotgun (WGS) entry which is preliminary data.</text>
</comment>
<dbReference type="SUPFAM" id="SSF46565">
    <property type="entry name" value="Chaperone J-domain"/>
    <property type="match status" value="1"/>
</dbReference>
<dbReference type="InterPro" id="IPR036869">
    <property type="entry name" value="J_dom_sf"/>
</dbReference>
<evidence type="ECO:0000256" key="1">
    <source>
        <dbReference type="SAM" id="MobiDB-lite"/>
    </source>
</evidence>
<evidence type="ECO:0000313" key="5">
    <source>
        <dbReference type="Proteomes" id="UP001530400"/>
    </source>
</evidence>
<dbReference type="InterPro" id="IPR001623">
    <property type="entry name" value="DnaJ_domain"/>
</dbReference>
<name>A0ABD3NSF9_9STRA</name>
<dbReference type="SMART" id="SM00271">
    <property type="entry name" value="DnaJ"/>
    <property type="match status" value="1"/>
</dbReference>
<protein>
    <recommendedName>
        <fullName evidence="3">J domain-containing protein</fullName>
    </recommendedName>
</protein>
<dbReference type="AlphaFoldDB" id="A0ABD3NSF9"/>
<evidence type="ECO:0000313" key="4">
    <source>
        <dbReference type="EMBL" id="KAL3778087.1"/>
    </source>
</evidence>
<dbReference type="PROSITE" id="PS50076">
    <property type="entry name" value="DNAJ_2"/>
    <property type="match status" value="1"/>
</dbReference>
<dbReference type="CDD" id="cd06257">
    <property type="entry name" value="DnaJ"/>
    <property type="match status" value="1"/>
</dbReference>
<sequence length="356" mass="38696">MSTRLLLLSLAIAIEYRAVTSFSNPRSIMARPSSQLSAAGMGMGTKPSSKGMGKKSKDKKGTSSFDVAKALIKSEKRYDELLTEFNKANAAADYEDDMIDIATEYIVAARCKPGSSPASAASDWIPVAQVCVVRPIHSEDNDDGELDSSVPTAVSFYCREIFHAACRASPSTFQSLPRNHVEYSVEPYHSFIKYVYDEVIEGKSSGGGSFEENGATVVMTKAKAREILMLDAGCKDLSVIKQSYKRLMFELHPDRFANEGNTQEERDAASNRFLAVKVAYETLASGGVRVTEANGQAKSWYASLGGKDRSEFYPIELMSMDKASALCNKAFKAAVAGVDPDVSMAFIARNQAAAKR</sequence>
<evidence type="ECO:0000256" key="2">
    <source>
        <dbReference type="SAM" id="SignalP"/>
    </source>
</evidence>
<feature type="domain" description="J" evidence="3">
    <location>
        <begin position="223"/>
        <end position="305"/>
    </location>
</feature>
<feature type="region of interest" description="Disordered" evidence="1">
    <location>
        <begin position="33"/>
        <end position="61"/>
    </location>
</feature>
<evidence type="ECO:0000259" key="3">
    <source>
        <dbReference type="PROSITE" id="PS50076"/>
    </source>
</evidence>
<dbReference type="EMBL" id="JALLPJ020001006">
    <property type="protein sequence ID" value="KAL3778087.1"/>
    <property type="molecule type" value="Genomic_DNA"/>
</dbReference>
<feature type="signal peptide" evidence="2">
    <location>
        <begin position="1"/>
        <end position="21"/>
    </location>
</feature>
<keyword evidence="5" id="KW-1185">Reference proteome</keyword>
<proteinExistence type="predicted"/>
<accession>A0ABD3NSF9</accession>
<gene>
    <name evidence="4" type="ORF">ACHAWO_001753</name>
</gene>
<dbReference type="Proteomes" id="UP001530400">
    <property type="component" value="Unassembled WGS sequence"/>
</dbReference>